<keyword evidence="2" id="KW-1185">Reference proteome</keyword>
<proteinExistence type="predicted"/>
<evidence type="ECO:0000313" key="1">
    <source>
        <dbReference type="EMBL" id="KAH0563780.1"/>
    </source>
</evidence>
<evidence type="ECO:0000313" key="2">
    <source>
        <dbReference type="Proteomes" id="UP000826195"/>
    </source>
</evidence>
<reference evidence="1 2" key="1">
    <citation type="journal article" date="2021" name="J. Hered.">
        <title>A chromosome-level genome assembly of the parasitoid wasp, Cotesia glomerata (Hymenoptera: Braconidae).</title>
        <authorList>
            <person name="Pinto B.J."/>
            <person name="Weis J.J."/>
            <person name="Gamble T."/>
            <person name="Ode P.J."/>
            <person name="Paul R."/>
            <person name="Zaspel J.M."/>
        </authorList>
    </citation>
    <scope>NUCLEOTIDE SEQUENCE [LARGE SCALE GENOMIC DNA]</scope>
    <source>
        <strain evidence="1">CgM1</strain>
    </source>
</reference>
<sequence>MGDDPEKKIKLTPSADIEKLRPGIACQLIGFVDAIESERRYPGKRVFKFILNNGDGLRVQVNCWGDEIKRSKKEVLMDHVIYLENAWCVNNSNYNKSNFHGAKIPIGTYTNIENLG</sequence>
<accession>A0AAV7J1W6</accession>
<protein>
    <submittedName>
        <fullName evidence="1">Uncharacterized protein</fullName>
    </submittedName>
</protein>
<comment type="caution">
    <text evidence="1">The sequence shown here is derived from an EMBL/GenBank/DDBJ whole genome shotgun (WGS) entry which is preliminary data.</text>
</comment>
<dbReference type="Gene3D" id="2.40.50.140">
    <property type="entry name" value="Nucleic acid-binding proteins"/>
    <property type="match status" value="1"/>
</dbReference>
<dbReference type="InterPro" id="IPR012340">
    <property type="entry name" value="NA-bd_OB-fold"/>
</dbReference>
<gene>
    <name evidence="1" type="ORF">KQX54_006360</name>
</gene>
<organism evidence="1 2">
    <name type="scientific">Cotesia glomerata</name>
    <name type="common">Lepidopteran parasitic wasp</name>
    <name type="synonym">Apanteles glomeratus</name>
    <dbReference type="NCBI Taxonomy" id="32391"/>
    <lineage>
        <taxon>Eukaryota</taxon>
        <taxon>Metazoa</taxon>
        <taxon>Ecdysozoa</taxon>
        <taxon>Arthropoda</taxon>
        <taxon>Hexapoda</taxon>
        <taxon>Insecta</taxon>
        <taxon>Pterygota</taxon>
        <taxon>Neoptera</taxon>
        <taxon>Endopterygota</taxon>
        <taxon>Hymenoptera</taxon>
        <taxon>Apocrita</taxon>
        <taxon>Ichneumonoidea</taxon>
        <taxon>Braconidae</taxon>
        <taxon>Microgastrinae</taxon>
        <taxon>Cotesia</taxon>
    </lineage>
</organism>
<name>A0AAV7J1W6_COTGL</name>
<dbReference type="EMBL" id="JAHXZJ010000002">
    <property type="protein sequence ID" value="KAH0563780.1"/>
    <property type="molecule type" value="Genomic_DNA"/>
</dbReference>
<dbReference type="AlphaFoldDB" id="A0AAV7J1W6"/>
<dbReference type="Proteomes" id="UP000826195">
    <property type="component" value="Unassembled WGS sequence"/>
</dbReference>